<dbReference type="AlphaFoldDB" id="D6U0M2"/>
<feature type="signal peptide" evidence="1">
    <location>
        <begin position="1"/>
        <end position="24"/>
    </location>
</feature>
<dbReference type="EMBL" id="ADVG01000004">
    <property type="protein sequence ID" value="EFH82362.1"/>
    <property type="molecule type" value="Genomic_DNA"/>
</dbReference>
<evidence type="ECO:0000256" key="1">
    <source>
        <dbReference type="SAM" id="SignalP"/>
    </source>
</evidence>
<feature type="chain" id="PRO_5003088592" evidence="1">
    <location>
        <begin position="25"/>
        <end position="172"/>
    </location>
</feature>
<keyword evidence="3" id="KW-1185">Reference proteome</keyword>
<evidence type="ECO:0000313" key="3">
    <source>
        <dbReference type="Proteomes" id="UP000004508"/>
    </source>
</evidence>
<dbReference type="Proteomes" id="UP000004508">
    <property type="component" value="Unassembled WGS sequence"/>
</dbReference>
<organism evidence="2 3">
    <name type="scientific">Ktedonobacter racemifer DSM 44963</name>
    <dbReference type="NCBI Taxonomy" id="485913"/>
    <lineage>
        <taxon>Bacteria</taxon>
        <taxon>Bacillati</taxon>
        <taxon>Chloroflexota</taxon>
        <taxon>Ktedonobacteria</taxon>
        <taxon>Ktedonobacterales</taxon>
        <taxon>Ktedonobacteraceae</taxon>
        <taxon>Ktedonobacter</taxon>
    </lineage>
</organism>
<comment type="caution">
    <text evidence="2">The sequence shown here is derived from an EMBL/GenBank/DDBJ whole genome shotgun (WGS) entry which is preliminary data.</text>
</comment>
<gene>
    <name evidence="2" type="ORF">Krac_3171</name>
</gene>
<name>D6U0M2_KTERA</name>
<reference evidence="2 3" key="1">
    <citation type="journal article" date="2011" name="Stand. Genomic Sci.">
        <title>Non-contiguous finished genome sequence and contextual data of the filamentous soil bacterium Ktedonobacter racemifer type strain (SOSP1-21).</title>
        <authorList>
            <person name="Chang Y.J."/>
            <person name="Land M."/>
            <person name="Hauser L."/>
            <person name="Chertkov O."/>
            <person name="Del Rio T.G."/>
            <person name="Nolan M."/>
            <person name="Copeland A."/>
            <person name="Tice H."/>
            <person name="Cheng J.F."/>
            <person name="Lucas S."/>
            <person name="Han C."/>
            <person name="Goodwin L."/>
            <person name="Pitluck S."/>
            <person name="Ivanova N."/>
            <person name="Ovchinikova G."/>
            <person name="Pati A."/>
            <person name="Chen A."/>
            <person name="Palaniappan K."/>
            <person name="Mavromatis K."/>
            <person name="Liolios K."/>
            <person name="Brettin T."/>
            <person name="Fiebig A."/>
            <person name="Rohde M."/>
            <person name="Abt B."/>
            <person name="Goker M."/>
            <person name="Detter J.C."/>
            <person name="Woyke T."/>
            <person name="Bristow J."/>
            <person name="Eisen J.A."/>
            <person name="Markowitz V."/>
            <person name="Hugenholtz P."/>
            <person name="Kyrpides N.C."/>
            <person name="Klenk H.P."/>
            <person name="Lapidus A."/>
        </authorList>
    </citation>
    <scope>NUCLEOTIDE SEQUENCE [LARGE SCALE GENOMIC DNA]</scope>
    <source>
        <strain evidence="3">DSM 44963</strain>
    </source>
</reference>
<protein>
    <submittedName>
        <fullName evidence="2">Uncharacterized protein</fullName>
    </submittedName>
</protein>
<proteinExistence type="predicted"/>
<sequence length="172" mass="17888">MHNKLCTKLFGAVFISFLSFSLFAISTAPHGAAAGLKSSGSQAAAGAQKALPLPSTSAFQRGMTQGILDGRIQCAEGLKQPGALQSKPVPGFNEGYLQGLNTGFQSCKQAMATAPRAFQQGMTQGIQDGRLQCAEGLMQPEVRQTNPATGFNEGYSQGLQAGFSQSCPAAIQ</sequence>
<keyword evidence="1" id="KW-0732">Signal</keyword>
<accession>D6U0M2</accession>
<dbReference type="InParanoid" id="D6U0M2"/>
<evidence type="ECO:0000313" key="2">
    <source>
        <dbReference type="EMBL" id="EFH82362.1"/>
    </source>
</evidence>